<accession>A0ABD3I3A1</accession>
<dbReference type="SUPFAM" id="SSF57756">
    <property type="entry name" value="Retrovirus zinc finger-like domains"/>
    <property type="match status" value="1"/>
</dbReference>
<dbReference type="GO" id="GO:0008270">
    <property type="term" value="F:zinc ion binding"/>
    <property type="evidence" value="ECO:0007669"/>
    <property type="project" value="UniProtKB-KW"/>
</dbReference>
<dbReference type="Proteomes" id="UP001633002">
    <property type="component" value="Unassembled WGS sequence"/>
</dbReference>
<dbReference type="InterPro" id="IPR036875">
    <property type="entry name" value="Znf_CCHC_sf"/>
</dbReference>
<evidence type="ECO:0000313" key="4">
    <source>
        <dbReference type="Proteomes" id="UP001633002"/>
    </source>
</evidence>
<dbReference type="InterPro" id="IPR001878">
    <property type="entry name" value="Znf_CCHC"/>
</dbReference>
<protein>
    <recommendedName>
        <fullName evidence="2">CCHC-type domain-containing protein</fullName>
    </recommendedName>
</protein>
<sequence length="269" mass="30517">MAMAQAILEENSRMARKADAACCEGGKRSAREGNEGKILTLGVISQSRFQFRRFDGKENRWENVGIETENALFVDSSDAFKRAFVENFVAISAEGDKTIPHQQMDITVIRIRVLNKHCYLIMVEHEDDRKWILNATPLYLGPHMVFALPWDTTFDLSNLETARVPVWVELPNIHPSMEAFGPQLLQSIGEVLFASCEESDCHYTSIKGCLRMDLSTELPEAIEVFNPDTNESYLQQVVYKSLPNACISCHQRGHLARNCPNKKQIKQQP</sequence>
<dbReference type="InterPro" id="IPR025558">
    <property type="entry name" value="DUF4283"/>
</dbReference>
<dbReference type="EMBL" id="JBJQOH010000002">
    <property type="protein sequence ID" value="KAL3698063.1"/>
    <property type="molecule type" value="Genomic_DNA"/>
</dbReference>
<evidence type="ECO:0000259" key="2">
    <source>
        <dbReference type="PROSITE" id="PS50158"/>
    </source>
</evidence>
<name>A0ABD3I3A1_9MARC</name>
<dbReference type="Gene3D" id="4.10.60.10">
    <property type="entry name" value="Zinc finger, CCHC-type"/>
    <property type="match status" value="1"/>
</dbReference>
<keyword evidence="1" id="KW-0479">Metal-binding</keyword>
<evidence type="ECO:0000313" key="3">
    <source>
        <dbReference type="EMBL" id="KAL3698063.1"/>
    </source>
</evidence>
<dbReference type="Pfam" id="PF14111">
    <property type="entry name" value="DUF4283"/>
    <property type="match status" value="1"/>
</dbReference>
<dbReference type="PANTHER" id="PTHR31286">
    <property type="entry name" value="GLYCINE-RICH CELL WALL STRUCTURAL PROTEIN 1.8-LIKE"/>
    <property type="match status" value="1"/>
</dbReference>
<keyword evidence="4" id="KW-1185">Reference proteome</keyword>
<proteinExistence type="predicted"/>
<gene>
    <name evidence="3" type="ORF">R1sor_012139</name>
</gene>
<organism evidence="3 4">
    <name type="scientific">Riccia sorocarpa</name>
    <dbReference type="NCBI Taxonomy" id="122646"/>
    <lineage>
        <taxon>Eukaryota</taxon>
        <taxon>Viridiplantae</taxon>
        <taxon>Streptophyta</taxon>
        <taxon>Embryophyta</taxon>
        <taxon>Marchantiophyta</taxon>
        <taxon>Marchantiopsida</taxon>
        <taxon>Marchantiidae</taxon>
        <taxon>Marchantiales</taxon>
        <taxon>Ricciaceae</taxon>
        <taxon>Riccia</taxon>
    </lineage>
</organism>
<keyword evidence="1" id="KW-0863">Zinc-finger</keyword>
<feature type="domain" description="CCHC-type" evidence="2">
    <location>
        <begin position="246"/>
        <end position="261"/>
    </location>
</feature>
<dbReference type="SMART" id="SM00343">
    <property type="entry name" value="ZnF_C2HC"/>
    <property type="match status" value="1"/>
</dbReference>
<evidence type="ECO:0000256" key="1">
    <source>
        <dbReference type="PROSITE-ProRule" id="PRU00047"/>
    </source>
</evidence>
<reference evidence="3 4" key="1">
    <citation type="submission" date="2024-09" db="EMBL/GenBank/DDBJ databases">
        <title>Chromosome-scale assembly of Riccia sorocarpa.</title>
        <authorList>
            <person name="Paukszto L."/>
        </authorList>
    </citation>
    <scope>NUCLEOTIDE SEQUENCE [LARGE SCALE GENOMIC DNA]</scope>
    <source>
        <strain evidence="3">LP-2024</strain>
        <tissue evidence="3">Aerial parts of the thallus</tissue>
    </source>
</reference>
<dbReference type="InterPro" id="IPR040256">
    <property type="entry name" value="At4g02000-like"/>
</dbReference>
<keyword evidence="1" id="KW-0862">Zinc</keyword>
<comment type="caution">
    <text evidence="3">The sequence shown here is derived from an EMBL/GenBank/DDBJ whole genome shotgun (WGS) entry which is preliminary data.</text>
</comment>
<dbReference type="PROSITE" id="PS50158">
    <property type="entry name" value="ZF_CCHC"/>
    <property type="match status" value="1"/>
</dbReference>
<dbReference type="PANTHER" id="PTHR31286:SF180">
    <property type="entry name" value="OS10G0362600 PROTEIN"/>
    <property type="match status" value="1"/>
</dbReference>
<dbReference type="AlphaFoldDB" id="A0ABD3I3A1"/>